<dbReference type="RefSeq" id="WP_344306286.1">
    <property type="nucleotide sequence ID" value="NZ_BAAANY010000001.1"/>
</dbReference>
<feature type="transmembrane region" description="Helical" evidence="7">
    <location>
        <begin position="156"/>
        <end position="174"/>
    </location>
</feature>
<feature type="transmembrane region" description="Helical" evidence="7">
    <location>
        <begin position="123"/>
        <end position="144"/>
    </location>
</feature>
<comment type="caution">
    <text evidence="9">The sequence shown here is derived from an EMBL/GenBank/DDBJ whole genome shotgun (WGS) entry which is preliminary data.</text>
</comment>
<organism evidence="9 10">
    <name type="scientific">Fodinicola feengrottensis</name>
    <dbReference type="NCBI Taxonomy" id="435914"/>
    <lineage>
        <taxon>Bacteria</taxon>
        <taxon>Bacillati</taxon>
        <taxon>Actinomycetota</taxon>
        <taxon>Actinomycetes</taxon>
        <taxon>Mycobacteriales</taxon>
        <taxon>Fodinicola</taxon>
    </lineage>
</organism>
<reference evidence="10" key="1">
    <citation type="journal article" date="2019" name="Int. J. Syst. Evol. Microbiol.">
        <title>The Global Catalogue of Microorganisms (GCM) 10K type strain sequencing project: providing services to taxonomists for standard genome sequencing and annotation.</title>
        <authorList>
            <consortium name="The Broad Institute Genomics Platform"/>
            <consortium name="The Broad Institute Genome Sequencing Center for Infectious Disease"/>
            <person name="Wu L."/>
            <person name="Ma J."/>
        </authorList>
    </citation>
    <scope>NUCLEOTIDE SEQUENCE [LARGE SCALE GENOMIC DNA]</scope>
    <source>
        <strain evidence="10">JCM 14718</strain>
    </source>
</reference>
<feature type="transmembrane region" description="Helical" evidence="7">
    <location>
        <begin position="92"/>
        <end position="111"/>
    </location>
</feature>
<dbReference type="PANTHER" id="PTHR43744">
    <property type="entry name" value="ABC TRANSPORTER PERMEASE PROTEIN MG189-RELATED-RELATED"/>
    <property type="match status" value="1"/>
</dbReference>
<evidence type="ECO:0000256" key="3">
    <source>
        <dbReference type="ARBA" id="ARBA00022475"/>
    </source>
</evidence>
<evidence type="ECO:0000256" key="1">
    <source>
        <dbReference type="ARBA" id="ARBA00004651"/>
    </source>
</evidence>
<sequence length="299" mass="33632">MATLNNAVLTRTSARTDLGVPLAVSRAAWYLLCLLLAAFMLMPLLWMVTIALKGDSDILQFPPQFFPKELHLENFVAGPKQINFYQMLGNTLIVTVLATIGSVFSSMLVGYGLARIPFPGRKIWFYVFTASMFLPPIVGIIPLLRLYVLLGVDDTWIPLILPAWLANPVFIFLARQYFTSIPYSLDEAAKIDGCGYFRTFFTVMLPITRPLWMTMSILAFQSIWNDYLNPLIFLTTESKFVLSLGMGSFFGGFAGVATTQYNYYMATNLLYMLPPLLLFFLAQRYFMQGLSALGTTASR</sequence>
<name>A0ABP4RNL1_9ACTN</name>
<keyword evidence="10" id="KW-1185">Reference proteome</keyword>
<dbReference type="Pfam" id="PF00528">
    <property type="entry name" value="BPD_transp_1"/>
    <property type="match status" value="1"/>
</dbReference>
<evidence type="ECO:0000256" key="6">
    <source>
        <dbReference type="ARBA" id="ARBA00023136"/>
    </source>
</evidence>
<gene>
    <name evidence="9" type="ORF">GCM10009765_02310</name>
</gene>
<dbReference type="InterPro" id="IPR000515">
    <property type="entry name" value="MetI-like"/>
</dbReference>
<dbReference type="EMBL" id="BAAANY010000001">
    <property type="protein sequence ID" value="GAA1656429.1"/>
    <property type="molecule type" value="Genomic_DNA"/>
</dbReference>
<keyword evidence="2 7" id="KW-0813">Transport</keyword>
<comment type="subcellular location">
    <subcellularLocation>
        <location evidence="1 7">Cell membrane</location>
        <topology evidence="1 7">Multi-pass membrane protein</topology>
    </subcellularLocation>
</comment>
<evidence type="ECO:0000256" key="7">
    <source>
        <dbReference type="RuleBase" id="RU363032"/>
    </source>
</evidence>
<keyword evidence="6 7" id="KW-0472">Membrane</keyword>
<feature type="transmembrane region" description="Helical" evidence="7">
    <location>
        <begin position="269"/>
        <end position="286"/>
    </location>
</feature>
<feature type="transmembrane region" description="Helical" evidence="7">
    <location>
        <begin position="240"/>
        <end position="257"/>
    </location>
</feature>
<feature type="transmembrane region" description="Helical" evidence="7">
    <location>
        <begin position="195"/>
        <end position="220"/>
    </location>
</feature>
<accession>A0ABP4RNL1</accession>
<evidence type="ECO:0000256" key="2">
    <source>
        <dbReference type="ARBA" id="ARBA00022448"/>
    </source>
</evidence>
<dbReference type="PANTHER" id="PTHR43744:SF6">
    <property type="entry name" value="ABC TRANSPORTER PERMEASE PROTEIN YESQ-RELATED"/>
    <property type="match status" value="1"/>
</dbReference>
<feature type="domain" description="ABC transmembrane type-1" evidence="8">
    <location>
        <begin position="88"/>
        <end position="282"/>
    </location>
</feature>
<proteinExistence type="inferred from homology"/>
<dbReference type="CDD" id="cd06261">
    <property type="entry name" value="TM_PBP2"/>
    <property type="match status" value="1"/>
</dbReference>
<keyword evidence="3" id="KW-1003">Cell membrane</keyword>
<dbReference type="InterPro" id="IPR035906">
    <property type="entry name" value="MetI-like_sf"/>
</dbReference>
<protein>
    <submittedName>
        <fullName evidence="9">Carbohydrate ABC transporter permease</fullName>
    </submittedName>
</protein>
<dbReference type="SUPFAM" id="SSF161098">
    <property type="entry name" value="MetI-like"/>
    <property type="match status" value="1"/>
</dbReference>
<evidence type="ECO:0000313" key="10">
    <source>
        <dbReference type="Proteomes" id="UP001500618"/>
    </source>
</evidence>
<dbReference type="Gene3D" id="1.10.3720.10">
    <property type="entry name" value="MetI-like"/>
    <property type="match status" value="1"/>
</dbReference>
<comment type="similarity">
    <text evidence="7">Belongs to the binding-protein-dependent transport system permease family.</text>
</comment>
<feature type="transmembrane region" description="Helical" evidence="7">
    <location>
        <begin position="28"/>
        <end position="52"/>
    </location>
</feature>
<evidence type="ECO:0000256" key="5">
    <source>
        <dbReference type="ARBA" id="ARBA00022989"/>
    </source>
</evidence>
<evidence type="ECO:0000313" key="9">
    <source>
        <dbReference type="EMBL" id="GAA1656429.1"/>
    </source>
</evidence>
<dbReference type="PROSITE" id="PS50928">
    <property type="entry name" value="ABC_TM1"/>
    <property type="match status" value="1"/>
</dbReference>
<dbReference type="Proteomes" id="UP001500618">
    <property type="component" value="Unassembled WGS sequence"/>
</dbReference>
<evidence type="ECO:0000259" key="8">
    <source>
        <dbReference type="PROSITE" id="PS50928"/>
    </source>
</evidence>
<keyword evidence="5 7" id="KW-1133">Transmembrane helix</keyword>
<evidence type="ECO:0000256" key="4">
    <source>
        <dbReference type="ARBA" id="ARBA00022692"/>
    </source>
</evidence>
<keyword evidence="4 7" id="KW-0812">Transmembrane</keyword>